<feature type="domain" description="Helicase C-terminal" evidence="14">
    <location>
        <begin position="1"/>
        <end position="124"/>
    </location>
</feature>
<name>M2ZRB3_9PSEU</name>
<proteinExistence type="inferred from homology"/>
<organism evidence="15 16">
    <name type="scientific">Amycolatopsis decaplanina DSM 44594</name>
    <dbReference type="NCBI Taxonomy" id="1284240"/>
    <lineage>
        <taxon>Bacteria</taxon>
        <taxon>Bacillati</taxon>
        <taxon>Actinomycetota</taxon>
        <taxon>Actinomycetes</taxon>
        <taxon>Pseudonocardiales</taxon>
        <taxon>Pseudonocardiaceae</taxon>
        <taxon>Amycolatopsis</taxon>
    </lineage>
</organism>
<evidence type="ECO:0000256" key="12">
    <source>
        <dbReference type="SAM" id="Coils"/>
    </source>
</evidence>
<comment type="subunit">
    <text evidence="10">Forms a heterotetramer with UvrA during the search for lesions. Interacts with UvrC in an incision complex.</text>
</comment>
<dbReference type="Gene3D" id="3.40.50.300">
    <property type="entry name" value="P-loop containing nucleotide triphosphate hydrolases"/>
    <property type="match status" value="1"/>
</dbReference>
<keyword evidence="16" id="KW-1185">Reference proteome</keyword>
<dbReference type="FunFam" id="4.10.860.10:FF:000009">
    <property type="entry name" value="UvrABC system protein B"/>
    <property type="match status" value="1"/>
</dbReference>
<protein>
    <recommendedName>
        <fullName evidence="11">UvrABC system protein B</fullName>
    </recommendedName>
</protein>
<evidence type="ECO:0000256" key="11">
    <source>
        <dbReference type="ARBA" id="ARBA00029504"/>
    </source>
</evidence>
<dbReference type="SUPFAM" id="SSF52540">
    <property type="entry name" value="P-loop containing nucleoside triphosphate hydrolases"/>
    <property type="match status" value="1"/>
</dbReference>
<dbReference type="InterPro" id="IPR004807">
    <property type="entry name" value="UvrB"/>
</dbReference>
<evidence type="ECO:0000256" key="6">
    <source>
        <dbReference type="ARBA" id="ARBA00022840"/>
    </source>
</evidence>
<evidence type="ECO:0000259" key="13">
    <source>
        <dbReference type="PROSITE" id="PS50151"/>
    </source>
</evidence>
<dbReference type="Pfam" id="PF00271">
    <property type="entry name" value="Helicase_C"/>
    <property type="match status" value="1"/>
</dbReference>
<dbReference type="GO" id="GO:0004518">
    <property type="term" value="F:nuclease activity"/>
    <property type="evidence" value="ECO:0007669"/>
    <property type="project" value="UniProtKB-KW"/>
</dbReference>
<dbReference type="PROSITE" id="PS51194">
    <property type="entry name" value="HELICASE_CTER"/>
    <property type="match status" value="1"/>
</dbReference>
<comment type="similarity">
    <text evidence="1">Belongs to the UvrB family.</text>
</comment>
<dbReference type="PATRIC" id="fig|1284240.4.peg.1111"/>
<keyword evidence="5" id="KW-0228">DNA excision</keyword>
<dbReference type="PROSITE" id="PS50151">
    <property type="entry name" value="UVR"/>
    <property type="match status" value="1"/>
</dbReference>
<dbReference type="GO" id="GO:0009432">
    <property type="term" value="P:SOS response"/>
    <property type="evidence" value="ECO:0007669"/>
    <property type="project" value="UniProtKB-KW"/>
</dbReference>
<dbReference type="InterPro" id="IPR024759">
    <property type="entry name" value="UvrB_YAD/RRR_dom"/>
</dbReference>
<dbReference type="InterPro" id="IPR036876">
    <property type="entry name" value="UVR_dom_sf"/>
</dbReference>
<evidence type="ECO:0000313" key="15">
    <source>
        <dbReference type="EMBL" id="EME63333.1"/>
    </source>
</evidence>
<evidence type="ECO:0000256" key="9">
    <source>
        <dbReference type="ARBA" id="ARBA00023236"/>
    </source>
</evidence>
<gene>
    <name evidence="15" type="ORF">H074_05527</name>
</gene>
<sequence>MPDGSSGHTLRRVELLRQLRAGDFDVLVGINLLREGLDLPEVSLVATLDADKEGFLRSGTSLIQTIGRAARNVSGEVHMYADKITDSMRHAIDETDRRRAKQVAYNKERGVDPQPLRKKIADILDRVYSEAEDTESVAGMPRAELADLIQQMTDQMMQAARDLQFELAARLRDEVADLKKELRGMDAAGIK</sequence>
<dbReference type="InterPro" id="IPR001943">
    <property type="entry name" value="UVR_dom"/>
</dbReference>
<dbReference type="PANTHER" id="PTHR24029:SF0">
    <property type="entry name" value="UVRABC SYSTEM PROTEIN B"/>
    <property type="match status" value="1"/>
</dbReference>
<keyword evidence="9" id="KW-0742">SOS response</keyword>
<dbReference type="AlphaFoldDB" id="M2ZRB3"/>
<dbReference type="InterPro" id="IPR001650">
    <property type="entry name" value="Helicase_C-like"/>
</dbReference>
<dbReference type="Pfam" id="PF02151">
    <property type="entry name" value="UVR"/>
    <property type="match status" value="1"/>
</dbReference>
<keyword evidence="3" id="KW-0547">Nucleotide-binding</keyword>
<evidence type="ECO:0000256" key="3">
    <source>
        <dbReference type="ARBA" id="ARBA00022741"/>
    </source>
</evidence>
<keyword evidence="12" id="KW-0175">Coiled coil</keyword>
<dbReference type="Pfam" id="PF12344">
    <property type="entry name" value="UvrB"/>
    <property type="match status" value="1"/>
</dbReference>
<feature type="coiled-coil region" evidence="12">
    <location>
        <begin position="142"/>
        <end position="188"/>
    </location>
</feature>
<dbReference type="SUPFAM" id="SSF46600">
    <property type="entry name" value="C-terminal UvrC-binding domain of UvrB"/>
    <property type="match status" value="1"/>
</dbReference>
<keyword evidence="6" id="KW-0067">ATP-binding</keyword>
<comment type="caution">
    <text evidence="15">The sequence shown here is derived from an EMBL/GenBank/DDBJ whole genome shotgun (WGS) entry which is preliminary data.</text>
</comment>
<keyword evidence="7" id="KW-0267">Excision nuclease</keyword>
<evidence type="ECO:0000256" key="1">
    <source>
        <dbReference type="ARBA" id="ARBA00008533"/>
    </source>
</evidence>
<evidence type="ECO:0000256" key="10">
    <source>
        <dbReference type="ARBA" id="ARBA00026033"/>
    </source>
</evidence>
<dbReference type="GO" id="GO:0009380">
    <property type="term" value="C:excinuclease repair complex"/>
    <property type="evidence" value="ECO:0007669"/>
    <property type="project" value="InterPro"/>
</dbReference>
<evidence type="ECO:0000256" key="2">
    <source>
        <dbReference type="ARBA" id="ARBA00022490"/>
    </source>
</evidence>
<feature type="domain" description="UVR" evidence="13">
    <location>
        <begin position="146"/>
        <end position="181"/>
    </location>
</feature>
<evidence type="ECO:0000256" key="4">
    <source>
        <dbReference type="ARBA" id="ARBA00022763"/>
    </source>
</evidence>
<dbReference type="InterPro" id="IPR027417">
    <property type="entry name" value="P-loop_NTPase"/>
</dbReference>
<dbReference type="GO" id="GO:0016887">
    <property type="term" value="F:ATP hydrolysis activity"/>
    <property type="evidence" value="ECO:0007669"/>
    <property type="project" value="InterPro"/>
</dbReference>
<accession>M2ZRB3</accession>
<dbReference type="GO" id="GO:0005524">
    <property type="term" value="F:ATP binding"/>
    <property type="evidence" value="ECO:0007669"/>
    <property type="project" value="UniProtKB-KW"/>
</dbReference>
<dbReference type="GO" id="GO:0006289">
    <property type="term" value="P:nucleotide-excision repair"/>
    <property type="evidence" value="ECO:0007669"/>
    <property type="project" value="InterPro"/>
</dbReference>
<dbReference type="EMBL" id="AOHO01000028">
    <property type="protein sequence ID" value="EME63333.1"/>
    <property type="molecule type" value="Genomic_DNA"/>
</dbReference>
<evidence type="ECO:0000256" key="5">
    <source>
        <dbReference type="ARBA" id="ARBA00022769"/>
    </source>
</evidence>
<evidence type="ECO:0000259" key="14">
    <source>
        <dbReference type="PROSITE" id="PS51194"/>
    </source>
</evidence>
<keyword evidence="8" id="KW-0234">DNA repair</keyword>
<dbReference type="Proteomes" id="UP000054226">
    <property type="component" value="Unassembled WGS sequence"/>
</dbReference>
<keyword evidence="2" id="KW-0963">Cytoplasm</keyword>
<evidence type="ECO:0000256" key="7">
    <source>
        <dbReference type="ARBA" id="ARBA00022881"/>
    </source>
</evidence>
<dbReference type="PANTHER" id="PTHR24029">
    <property type="entry name" value="UVRABC SYSTEM PROTEIN B"/>
    <property type="match status" value="1"/>
</dbReference>
<reference evidence="15 16" key="1">
    <citation type="journal article" date="2013" name="Genome Announc.">
        <title>Draft Genome Sequence of Amycolatopsis decaplanina Strain DSM 44594T.</title>
        <authorList>
            <person name="Kaur N."/>
            <person name="Kumar S."/>
            <person name="Bala M."/>
            <person name="Raghava G.P."/>
            <person name="Mayilraj S."/>
        </authorList>
    </citation>
    <scope>NUCLEOTIDE SEQUENCE [LARGE SCALE GENOMIC DNA]</scope>
    <source>
        <strain evidence="15 16">DSM 44594</strain>
    </source>
</reference>
<dbReference type="Gene3D" id="4.10.860.10">
    <property type="entry name" value="UVR domain"/>
    <property type="match status" value="1"/>
</dbReference>
<evidence type="ECO:0000313" key="16">
    <source>
        <dbReference type="Proteomes" id="UP000054226"/>
    </source>
</evidence>
<evidence type="ECO:0000256" key="8">
    <source>
        <dbReference type="ARBA" id="ARBA00023204"/>
    </source>
</evidence>
<keyword evidence="4" id="KW-0227">DNA damage</keyword>
<dbReference type="GO" id="GO:0003677">
    <property type="term" value="F:DNA binding"/>
    <property type="evidence" value="ECO:0007669"/>
    <property type="project" value="InterPro"/>
</dbReference>